<sequence>MPSQVPRKRMEEKSPRIIIKHLVSSKLIKIPALNMDDVKKHSNMVESPTSQAATMMRKSSSERWNCLCSPTKHAGSFRCRRHRSTSMHRSMSIDSRLSSMPSKDSPPQAQ</sequence>
<dbReference type="KEGG" id="lja:130732973"/>
<feature type="region of interest" description="Disordered" evidence="1">
    <location>
        <begin position="79"/>
        <end position="110"/>
    </location>
</feature>
<dbReference type="PANTHER" id="PTHR33132">
    <property type="entry name" value="OSJNBB0118P14.9 PROTEIN"/>
    <property type="match status" value="1"/>
</dbReference>
<evidence type="ECO:0000313" key="2">
    <source>
        <dbReference type="EMBL" id="AFK43117.1"/>
    </source>
</evidence>
<reference evidence="2" key="1">
    <citation type="submission" date="2012-05" db="EMBL/GenBank/DDBJ databases">
        <authorList>
            <person name="Krishnakumar V."/>
            <person name="Cheung F."/>
            <person name="Xiao Y."/>
            <person name="Chan A."/>
            <person name="Moskal W.A."/>
            <person name="Town C.D."/>
        </authorList>
    </citation>
    <scope>NUCLEOTIDE SEQUENCE</scope>
</reference>
<evidence type="ECO:0000256" key="1">
    <source>
        <dbReference type="SAM" id="MobiDB-lite"/>
    </source>
</evidence>
<organism evidence="2">
    <name type="scientific">Lotus japonicus</name>
    <name type="common">Lotus corniculatus var. japonicus</name>
    <dbReference type="NCBI Taxonomy" id="34305"/>
    <lineage>
        <taxon>Eukaryota</taxon>
        <taxon>Viridiplantae</taxon>
        <taxon>Streptophyta</taxon>
        <taxon>Embryophyta</taxon>
        <taxon>Tracheophyta</taxon>
        <taxon>Spermatophyta</taxon>
        <taxon>Magnoliopsida</taxon>
        <taxon>eudicotyledons</taxon>
        <taxon>Gunneridae</taxon>
        <taxon>Pentapetalae</taxon>
        <taxon>rosids</taxon>
        <taxon>fabids</taxon>
        <taxon>Fabales</taxon>
        <taxon>Fabaceae</taxon>
        <taxon>Papilionoideae</taxon>
        <taxon>50 kb inversion clade</taxon>
        <taxon>NPAAA clade</taxon>
        <taxon>Hologalegina</taxon>
        <taxon>robinioid clade</taxon>
        <taxon>Loteae</taxon>
        <taxon>Lotus</taxon>
    </lineage>
</organism>
<feature type="compositionally biased region" description="Polar residues" evidence="1">
    <location>
        <begin position="93"/>
        <end position="110"/>
    </location>
</feature>
<dbReference type="RefSeq" id="XP_057440978.1">
    <property type="nucleotide sequence ID" value="XM_057584995.1"/>
</dbReference>
<dbReference type="GeneID" id="130732973"/>
<dbReference type="OrthoDB" id="1932391at2759"/>
<protein>
    <submittedName>
        <fullName evidence="2">Uncharacterized protein</fullName>
    </submittedName>
</protein>
<dbReference type="PANTHER" id="PTHR33132:SF145">
    <property type="entry name" value="OS04G0403900 PROTEIN"/>
    <property type="match status" value="1"/>
</dbReference>
<accession>I3SS75</accession>
<dbReference type="AlphaFoldDB" id="I3SS75"/>
<dbReference type="EMBL" id="BT143323">
    <property type="protein sequence ID" value="AFK43117.1"/>
    <property type="molecule type" value="mRNA"/>
</dbReference>
<proteinExistence type="evidence at transcript level"/>
<name>I3SS75_LOTJA</name>